<keyword evidence="2" id="KW-1185">Reference proteome</keyword>
<reference evidence="1 2" key="1">
    <citation type="submission" date="2018-04" db="EMBL/GenBank/DDBJ databases">
        <title>Bordetella sp. HZ20 isolated from seawater.</title>
        <authorList>
            <person name="Sun C."/>
        </authorList>
    </citation>
    <scope>NUCLEOTIDE SEQUENCE [LARGE SCALE GENOMIC DNA]</scope>
    <source>
        <strain evidence="1 2">HZ20</strain>
    </source>
</reference>
<proteinExistence type="predicted"/>
<protein>
    <recommendedName>
        <fullName evidence="3">PqqD family protein</fullName>
    </recommendedName>
</protein>
<evidence type="ECO:0000313" key="1">
    <source>
        <dbReference type="EMBL" id="AWB32744.1"/>
    </source>
</evidence>
<dbReference type="KEGG" id="boz:DBV39_02335"/>
<dbReference type="InterPro" id="IPR008792">
    <property type="entry name" value="PQQD"/>
</dbReference>
<evidence type="ECO:0000313" key="2">
    <source>
        <dbReference type="Proteomes" id="UP000244571"/>
    </source>
</evidence>
<accession>A0A2R4XG27</accession>
<evidence type="ECO:0008006" key="3">
    <source>
        <dbReference type="Google" id="ProtNLM"/>
    </source>
</evidence>
<dbReference type="Gene3D" id="1.10.10.1150">
    <property type="entry name" value="Coenzyme PQQ synthesis protein D (PqqD)"/>
    <property type="match status" value="1"/>
</dbReference>
<dbReference type="InterPro" id="IPR041881">
    <property type="entry name" value="PqqD_sf"/>
</dbReference>
<name>A0A2R4XG27_9BURK</name>
<gene>
    <name evidence="1" type="ORF">DBV39_02335</name>
</gene>
<dbReference type="EMBL" id="CP028901">
    <property type="protein sequence ID" value="AWB32744.1"/>
    <property type="molecule type" value="Genomic_DNA"/>
</dbReference>
<dbReference type="Pfam" id="PF05402">
    <property type="entry name" value="PqqD"/>
    <property type="match status" value="1"/>
</dbReference>
<dbReference type="OrthoDB" id="8686088at2"/>
<dbReference type="Proteomes" id="UP000244571">
    <property type="component" value="Chromosome"/>
</dbReference>
<sequence>MNDSIKLAEGTTLTEVGGKHVLFSVKSGESFGLNETAAHMLTLCLELGVARTVQKLAEEYSVNAQELSEDLQALIDGLSDANLVQVQS</sequence>
<organism evidence="1 2">
    <name type="scientific">Orrella marina</name>
    <dbReference type="NCBI Taxonomy" id="2163011"/>
    <lineage>
        <taxon>Bacteria</taxon>
        <taxon>Pseudomonadati</taxon>
        <taxon>Pseudomonadota</taxon>
        <taxon>Betaproteobacteria</taxon>
        <taxon>Burkholderiales</taxon>
        <taxon>Alcaligenaceae</taxon>
        <taxon>Orrella</taxon>
    </lineage>
</organism>
<dbReference type="RefSeq" id="WP_108620185.1">
    <property type="nucleotide sequence ID" value="NZ_CP028901.1"/>
</dbReference>
<dbReference type="AlphaFoldDB" id="A0A2R4XG27"/>